<dbReference type="AlphaFoldDB" id="A0AAV5QJZ4"/>
<dbReference type="Gene3D" id="2.60.40.790">
    <property type="match status" value="1"/>
</dbReference>
<evidence type="ECO:0000259" key="4">
    <source>
        <dbReference type="PROSITE" id="PS01031"/>
    </source>
</evidence>
<gene>
    <name evidence="5" type="ORF">DASC09_017930</name>
</gene>
<evidence type="ECO:0000256" key="1">
    <source>
        <dbReference type="PROSITE-ProRule" id="PRU00285"/>
    </source>
</evidence>
<organism evidence="5 6">
    <name type="scientific">Saccharomycopsis crataegensis</name>
    <dbReference type="NCBI Taxonomy" id="43959"/>
    <lineage>
        <taxon>Eukaryota</taxon>
        <taxon>Fungi</taxon>
        <taxon>Dikarya</taxon>
        <taxon>Ascomycota</taxon>
        <taxon>Saccharomycotina</taxon>
        <taxon>Saccharomycetes</taxon>
        <taxon>Saccharomycopsidaceae</taxon>
        <taxon>Saccharomycopsis</taxon>
    </lineage>
</organism>
<feature type="region of interest" description="Disordered" evidence="3">
    <location>
        <begin position="204"/>
        <end position="226"/>
    </location>
</feature>
<evidence type="ECO:0000256" key="3">
    <source>
        <dbReference type="SAM" id="MobiDB-lite"/>
    </source>
</evidence>
<proteinExistence type="inferred from homology"/>
<feature type="domain" description="SHSP" evidence="4">
    <location>
        <begin position="98"/>
        <end position="215"/>
    </location>
</feature>
<comment type="similarity">
    <text evidence="1 2">Belongs to the small heat shock protein (HSP20) family.</text>
</comment>
<dbReference type="Proteomes" id="UP001360560">
    <property type="component" value="Unassembled WGS sequence"/>
</dbReference>
<dbReference type="EMBL" id="BTFZ01000002">
    <property type="protein sequence ID" value="GMM34468.1"/>
    <property type="molecule type" value="Genomic_DNA"/>
</dbReference>
<evidence type="ECO:0000313" key="5">
    <source>
        <dbReference type="EMBL" id="GMM34468.1"/>
    </source>
</evidence>
<dbReference type="CDD" id="cd06464">
    <property type="entry name" value="ACD_sHsps-like"/>
    <property type="match status" value="1"/>
</dbReference>
<comment type="caution">
    <text evidence="5">The sequence shown here is derived from an EMBL/GenBank/DDBJ whole genome shotgun (WGS) entry which is preliminary data.</text>
</comment>
<accession>A0AAV5QJZ4</accession>
<sequence length="226" mass="25551">MSNGFFNDPFFHDPFFTNDPFFSQMGTRDRRRIDPNQNHFPGQNQMIGPTNNHGMMMSMMPSPMDLHQQMMSTMMDHSNGMISGFQNNSYFFGGNSPGTTRPSTGQIKTQVARDHYTLTLEIYNLDKSSLDLHVDPYSKQVMVSGSVRNEVNQNGFHSVSTESFQQSVGLPVTEPNELIDDQNVVVQYENNVLTIEIPKVSMKSLPGNDEPGNDEQYDVGRIEEIP</sequence>
<dbReference type="SUPFAM" id="SSF49764">
    <property type="entry name" value="HSP20-like chaperones"/>
    <property type="match status" value="1"/>
</dbReference>
<evidence type="ECO:0000256" key="2">
    <source>
        <dbReference type="RuleBase" id="RU003616"/>
    </source>
</evidence>
<dbReference type="RefSeq" id="XP_064851468.1">
    <property type="nucleotide sequence ID" value="XM_064995396.1"/>
</dbReference>
<dbReference type="GeneID" id="90072447"/>
<dbReference type="InterPro" id="IPR002068">
    <property type="entry name" value="A-crystallin/Hsp20_dom"/>
</dbReference>
<evidence type="ECO:0000313" key="6">
    <source>
        <dbReference type="Proteomes" id="UP001360560"/>
    </source>
</evidence>
<keyword evidence="6" id="KW-1185">Reference proteome</keyword>
<dbReference type="InterPro" id="IPR008978">
    <property type="entry name" value="HSP20-like_chaperone"/>
</dbReference>
<name>A0AAV5QJZ4_9ASCO</name>
<reference evidence="5 6" key="1">
    <citation type="journal article" date="2023" name="Elife">
        <title>Identification of key yeast species and microbe-microbe interactions impacting larval growth of Drosophila in the wild.</title>
        <authorList>
            <person name="Mure A."/>
            <person name="Sugiura Y."/>
            <person name="Maeda R."/>
            <person name="Honda K."/>
            <person name="Sakurai N."/>
            <person name="Takahashi Y."/>
            <person name="Watada M."/>
            <person name="Katoh T."/>
            <person name="Gotoh A."/>
            <person name="Gotoh Y."/>
            <person name="Taniguchi I."/>
            <person name="Nakamura K."/>
            <person name="Hayashi T."/>
            <person name="Katayama T."/>
            <person name="Uemura T."/>
            <person name="Hattori Y."/>
        </authorList>
    </citation>
    <scope>NUCLEOTIDE SEQUENCE [LARGE SCALE GENOMIC DNA]</scope>
    <source>
        <strain evidence="5 6">SC-9</strain>
    </source>
</reference>
<protein>
    <recommendedName>
        <fullName evidence="4">SHSP domain-containing protein</fullName>
    </recommendedName>
</protein>
<dbReference type="Pfam" id="PF00011">
    <property type="entry name" value="HSP20"/>
    <property type="match status" value="1"/>
</dbReference>
<dbReference type="PROSITE" id="PS01031">
    <property type="entry name" value="SHSP"/>
    <property type="match status" value="1"/>
</dbReference>